<comment type="subcellular location">
    <subcellularLocation>
        <location evidence="1">Membrane</location>
        <topology evidence="1">Single-pass membrane protein</topology>
    </subcellularLocation>
</comment>
<keyword evidence="16" id="KW-1185">Reference proteome</keyword>
<evidence type="ECO:0000256" key="11">
    <source>
        <dbReference type="ARBA" id="ARBA00023170"/>
    </source>
</evidence>
<dbReference type="GO" id="GO:0038023">
    <property type="term" value="F:signaling receptor activity"/>
    <property type="evidence" value="ECO:0007669"/>
    <property type="project" value="TreeGrafter"/>
</dbReference>
<evidence type="ECO:0000256" key="4">
    <source>
        <dbReference type="ARBA" id="ARBA00022614"/>
    </source>
</evidence>
<keyword evidence="5" id="KW-0812">Transmembrane</keyword>
<feature type="domain" description="TIR" evidence="14">
    <location>
        <begin position="382"/>
        <end position="557"/>
    </location>
</feature>
<organism evidence="15 16">
    <name type="scientific">Mugilogobius chulae</name>
    <name type="common">yellowstripe goby</name>
    <dbReference type="NCBI Taxonomy" id="88201"/>
    <lineage>
        <taxon>Eukaryota</taxon>
        <taxon>Metazoa</taxon>
        <taxon>Chordata</taxon>
        <taxon>Craniata</taxon>
        <taxon>Vertebrata</taxon>
        <taxon>Euteleostomi</taxon>
        <taxon>Actinopterygii</taxon>
        <taxon>Neopterygii</taxon>
        <taxon>Teleostei</taxon>
        <taxon>Neoteleostei</taxon>
        <taxon>Acanthomorphata</taxon>
        <taxon>Gobiaria</taxon>
        <taxon>Gobiiformes</taxon>
        <taxon>Gobioidei</taxon>
        <taxon>Gobiidae</taxon>
        <taxon>Gobionellinae</taxon>
        <taxon>Mugilogobius</taxon>
    </lineage>
</organism>
<dbReference type="InterPro" id="IPR000157">
    <property type="entry name" value="TIR_dom"/>
</dbReference>
<evidence type="ECO:0000313" key="16">
    <source>
        <dbReference type="Proteomes" id="UP001460270"/>
    </source>
</evidence>
<dbReference type="SUPFAM" id="SSF52058">
    <property type="entry name" value="L domain-like"/>
    <property type="match status" value="1"/>
</dbReference>
<evidence type="ECO:0000256" key="1">
    <source>
        <dbReference type="ARBA" id="ARBA00004167"/>
    </source>
</evidence>
<reference evidence="16" key="1">
    <citation type="submission" date="2024-04" db="EMBL/GenBank/DDBJ databases">
        <title>Salinicola lusitanus LLJ914,a marine bacterium isolated from the Okinawa Trough.</title>
        <authorList>
            <person name="Li J."/>
        </authorList>
    </citation>
    <scope>NUCLEOTIDE SEQUENCE [LARGE SCALE GENOMIC DNA]</scope>
</reference>
<dbReference type="SUPFAM" id="SSF52200">
    <property type="entry name" value="Toll/Interleukin receptor TIR domain"/>
    <property type="match status" value="2"/>
</dbReference>
<dbReference type="InterPro" id="IPR001611">
    <property type="entry name" value="Leu-rich_rpt"/>
</dbReference>
<evidence type="ECO:0000256" key="13">
    <source>
        <dbReference type="ARBA" id="ARBA00023198"/>
    </source>
</evidence>
<dbReference type="PRINTS" id="PR00019">
    <property type="entry name" value="LEURICHRPT"/>
</dbReference>
<gene>
    <name evidence="15" type="ORF">WMY93_006861</name>
</gene>
<keyword evidence="7" id="KW-0677">Repeat</keyword>
<proteinExistence type="inferred from homology"/>
<dbReference type="Proteomes" id="UP001460270">
    <property type="component" value="Unassembled WGS sequence"/>
</dbReference>
<dbReference type="InterPro" id="IPR032675">
    <property type="entry name" value="LRR_dom_sf"/>
</dbReference>
<keyword evidence="10" id="KW-0472">Membrane</keyword>
<keyword evidence="13" id="KW-0395">Inflammatory response</keyword>
<dbReference type="GO" id="GO:0045087">
    <property type="term" value="P:innate immune response"/>
    <property type="evidence" value="ECO:0007669"/>
    <property type="project" value="UniProtKB-KW"/>
</dbReference>
<evidence type="ECO:0000259" key="14">
    <source>
        <dbReference type="PROSITE" id="PS50104"/>
    </source>
</evidence>
<keyword evidence="3" id="KW-0399">Innate immunity</keyword>
<keyword evidence="11" id="KW-0675">Receptor</keyword>
<dbReference type="InterPro" id="IPR035897">
    <property type="entry name" value="Toll_tir_struct_dom_sf"/>
</dbReference>
<evidence type="ECO:0000256" key="12">
    <source>
        <dbReference type="ARBA" id="ARBA00023180"/>
    </source>
</evidence>
<evidence type="ECO:0000256" key="2">
    <source>
        <dbReference type="ARBA" id="ARBA00009634"/>
    </source>
</evidence>
<dbReference type="GO" id="GO:0007165">
    <property type="term" value="P:signal transduction"/>
    <property type="evidence" value="ECO:0007669"/>
    <property type="project" value="InterPro"/>
</dbReference>
<evidence type="ECO:0000256" key="10">
    <source>
        <dbReference type="ARBA" id="ARBA00023136"/>
    </source>
</evidence>
<dbReference type="Pfam" id="PF13855">
    <property type="entry name" value="LRR_8"/>
    <property type="match status" value="2"/>
</dbReference>
<dbReference type="SMART" id="SM00255">
    <property type="entry name" value="TIR"/>
    <property type="match status" value="1"/>
</dbReference>
<dbReference type="Gene3D" id="3.40.50.10140">
    <property type="entry name" value="Toll/interleukin-1 receptor homology (TIR) domain"/>
    <property type="match status" value="1"/>
</dbReference>
<evidence type="ECO:0000256" key="8">
    <source>
        <dbReference type="ARBA" id="ARBA00022859"/>
    </source>
</evidence>
<comment type="caution">
    <text evidence="15">The sequence shown here is derived from an EMBL/GenBank/DDBJ whole genome shotgun (WGS) entry which is preliminary data.</text>
</comment>
<comment type="similarity">
    <text evidence="2">Belongs to the Toll-like receptor family.</text>
</comment>
<sequence>MRLQSLDLSQNQISHIDDFAFSHLSVLTKLVLKCNRLTHLTNDMFQGLSNLTVLNLEENNLRHISKFVFAPLRKLQTLSNSLTALAPDALQMLTHLSELSIGYNFQTRIPLTIRNMSSLTFLSLVYSDISRLYCEDFAGLRMLTDLLLSHNKLVELHSCAFRDLHNLKTLDVSSNLLLKFDDSFGLSLPSLLVFKADRNHLDELQKGIPNAAFFKPNTALQTLDLSENHLESLDFLLEANLTHLQKLILRNNDLSVINEKVFDALPSLKYLDLWHNPFACNCSNAGFIHWLIFNRQVYVDRAFQYKCASPTSHLGVFLLDFNVRWCWESTGFYCFVSSSALVLLTLLGCFAHRFLRVSLLYGFYLLRAFLYHRQRQRRGCAEVYDAFVSYNVHDEEWVYRELVPELEERQGWRLCLHHRDFQPVQLQCKVAHISSGGFQYRCSHRLCCRSRKIANSQGKAILENITDAIYSSRKTLCVISRQYLLSEWCSREIQMASFRLLDEKKDVLVLLFLEELSSNQLSSFFRMRKLLRRQTYVSWSRARGHRGLFWEKVRRALQSEVELPAEGLLPPDV</sequence>
<evidence type="ECO:0000256" key="5">
    <source>
        <dbReference type="ARBA" id="ARBA00022692"/>
    </source>
</evidence>
<dbReference type="PROSITE" id="PS50104">
    <property type="entry name" value="TIR"/>
    <property type="match status" value="1"/>
</dbReference>
<keyword evidence="8" id="KW-0391">Immunity</keyword>
<keyword evidence="4" id="KW-0433">Leucine-rich repeat</keyword>
<dbReference type="Pfam" id="PF01582">
    <property type="entry name" value="TIR"/>
    <property type="match status" value="1"/>
</dbReference>
<keyword evidence="9" id="KW-1133">Transmembrane helix</keyword>
<dbReference type="EMBL" id="JBBPFD010000004">
    <property type="protein sequence ID" value="KAK7930466.1"/>
    <property type="molecule type" value="Genomic_DNA"/>
</dbReference>
<name>A0AAW0PPS7_9GOBI</name>
<evidence type="ECO:0000256" key="3">
    <source>
        <dbReference type="ARBA" id="ARBA00022588"/>
    </source>
</evidence>
<dbReference type="AlphaFoldDB" id="A0AAW0PPS7"/>
<keyword evidence="12" id="KW-0325">Glycoprotein</keyword>
<dbReference type="GO" id="GO:0006954">
    <property type="term" value="P:inflammatory response"/>
    <property type="evidence" value="ECO:0007669"/>
    <property type="project" value="UniProtKB-KW"/>
</dbReference>
<dbReference type="PROSITE" id="PS51450">
    <property type="entry name" value="LRR"/>
    <property type="match status" value="4"/>
</dbReference>
<keyword evidence="6" id="KW-0732">Signal</keyword>
<protein>
    <recommendedName>
        <fullName evidence="14">TIR domain-containing protein</fullName>
    </recommendedName>
</protein>
<evidence type="ECO:0000256" key="7">
    <source>
        <dbReference type="ARBA" id="ARBA00022737"/>
    </source>
</evidence>
<dbReference type="PANTHER" id="PTHR24365:SF522">
    <property type="entry name" value="LOW QUALITY PROTEIN: TOLL-LIKE RECEPTOR 13-RELATED"/>
    <property type="match status" value="1"/>
</dbReference>
<dbReference type="Pfam" id="PF00560">
    <property type="entry name" value="LRR_1"/>
    <property type="match status" value="1"/>
</dbReference>
<dbReference type="GO" id="GO:0005886">
    <property type="term" value="C:plasma membrane"/>
    <property type="evidence" value="ECO:0007669"/>
    <property type="project" value="TreeGrafter"/>
</dbReference>
<dbReference type="PANTHER" id="PTHR24365">
    <property type="entry name" value="TOLL-LIKE RECEPTOR"/>
    <property type="match status" value="1"/>
</dbReference>
<evidence type="ECO:0000256" key="6">
    <source>
        <dbReference type="ARBA" id="ARBA00022729"/>
    </source>
</evidence>
<dbReference type="InterPro" id="IPR003591">
    <property type="entry name" value="Leu-rich_rpt_typical-subtyp"/>
</dbReference>
<dbReference type="SMART" id="SM00369">
    <property type="entry name" value="LRR_TYP"/>
    <property type="match status" value="10"/>
</dbReference>
<accession>A0AAW0PPS7</accession>
<evidence type="ECO:0000256" key="9">
    <source>
        <dbReference type="ARBA" id="ARBA00022989"/>
    </source>
</evidence>
<evidence type="ECO:0000313" key="15">
    <source>
        <dbReference type="EMBL" id="KAK7930466.1"/>
    </source>
</evidence>
<dbReference type="Gene3D" id="3.80.10.10">
    <property type="entry name" value="Ribonuclease Inhibitor"/>
    <property type="match status" value="2"/>
</dbReference>